<sequence>MEISDAEKEELQKQKELVRKILNQTPDDSSHKLQLIDAIQRLGVGYHFEEEIGKSLKCIYAIYSECSNKDNNVRSVALRFRLLRQQGYAVSSDVFSKFTDKEGNFKEVLFENVEDILDLYEAAYFGADGDEILDKALEFSSSKLEFLLPIMTTSLSNKVKEALKIPILKSLTRLGAWKFITAYQQHQSHNEILLNFAKLDFNIVQKMHQKELSLITRWWKDLDFTNKLSFARDRVAECYFWIWGVYFEPQYEFERRILTKVLALISIMDDIYDIYGTLDDLQLFTTIVQRWNVNDLYQLPPYMGICYKALLDVYLEMEAEVEWRGIISCSIYKRRDEKIGEGIFTRGRMGLQLILTTFWLTQFEKKHTAVHCYMNQNGASKMDTFAELREQVKKAWKDMNQECLHPTPVSISILKPVGIT</sequence>
<evidence type="ECO:0000256" key="4">
    <source>
        <dbReference type="ARBA" id="ARBA00023239"/>
    </source>
</evidence>
<dbReference type="InterPro" id="IPR008930">
    <property type="entry name" value="Terpenoid_cyclase/PrenylTrfase"/>
</dbReference>
<dbReference type="CDD" id="cd00684">
    <property type="entry name" value="Terpene_cyclase_plant_C1"/>
    <property type="match status" value="1"/>
</dbReference>
<dbReference type="Gene3D" id="1.50.10.130">
    <property type="entry name" value="Terpene synthase, N-terminal domain"/>
    <property type="match status" value="1"/>
</dbReference>
<comment type="pathway">
    <text evidence="2">Secondary metabolite biosynthesis; terpenoid biosynthesis.</text>
</comment>
<dbReference type="GO" id="GO:0000287">
    <property type="term" value="F:magnesium ion binding"/>
    <property type="evidence" value="ECO:0007669"/>
    <property type="project" value="InterPro"/>
</dbReference>
<comment type="caution">
    <text evidence="7">The sequence shown here is derived from an EMBL/GenBank/DDBJ whole genome shotgun (WGS) entry which is preliminary data.</text>
</comment>
<dbReference type="InterPro" id="IPR050148">
    <property type="entry name" value="Terpene_synthase-like"/>
</dbReference>
<dbReference type="InterPro" id="IPR036965">
    <property type="entry name" value="Terpene_synth_N_sf"/>
</dbReference>
<dbReference type="SUPFAM" id="SSF48576">
    <property type="entry name" value="Terpenoid synthases"/>
    <property type="match status" value="1"/>
</dbReference>
<keyword evidence="3" id="KW-0479">Metal-binding</keyword>
<evidence type="ECO:0000259" key="6">
    <source>
        <dbReference type="Pfam" id="PF03936"/>
    </source>
</evidence>
<dbReference type="InterPro" id="IPR001906">
    <property type="entry name" value="Terpene_synth_N"/>
</dbReference>
<dbReference type="Gene3D" id="1.10.600.10">
    <property type="entry name" value="Farnesyl Diphosphate Synthase"/>
    <property type="match status" value="2"/>
</dbReference>
<dbReference type="InterPro" id="IPR005630">
    <property type="entry name" value="Terpene_synthase_metal-bd"/>
</dbReference>
<evidence type="ECO:0000256" key="1">
    <source>
        <dbReference type="ARBA" id="ARBA00001946"/>
    </source>
</evidence>
<evidence type="ECO:0000256" key="2">
    <source>
        <dbReference type="ARBA" id="ARBA00004721"/>
    </source>
</evidence>
<dbReference type="FunFam" id="1.50.10.130:FF:000001">
    <property type="entry name" value="Isoprene synthase, chloroplastic"/>
    <property type="match status" value="1"/>
</dbReference>
<dbReference type="InterPro" id="IPR044814">
    <property type="entry name" value="Terpene_cyclase_plant_C1"/>
</dbReference>
<dbReference type="GO" id="GO:0010333">
    <property type="term" value="F:terpene synthase activity"/>
    <property type="evidence" value="ECO:0007669"/>
    <property type="project" value="InterPro"/>
</dbReference>
<dbReference type="PANTHER" id="PTHR31225">
    <property type="entry name" value="OS04G0344100 PROTEIN-RELATED"/>
    <property type="match status" value="1"/>
</dbReference>
<evidence type="ECO:0000259" key="5">
    <source>
        <dbReference type="Pfam" id="PF01397"/>
    </source>
</evidence>
<dbReference type="AlphaFoldDB" id="A0AAW2T2W2"/>
<gene>
    <name evidence="7" type="ORF">Sradi_2272400</name>
</gene>
<name>A0AAW2T2W2_SESRA</name>
<reference evidence="7" key="1">
    <citation type="submission" date="2020-06" db="EMBL/GenBank/DDBJ databases">
        <authorList>
            <person name="Li T."/>
            <person name="Hu X."/>
            <person name="Zhang T."/>
            <person name="Song X."/>
            <person name="Zhang H."/>
            <person name="Dai N."/>
            <person name="Sheng W."/>
            <person name="Hou X."/>
            <person name="Wei L."/>
        </authorList>
    </citation>
    <scope>NUCLEOTIDE SEQUENCE</scope>
    <source>
        <strain evidence="7">G02</strain>
        <tissue evidence="7">Leaf</tissue>
    </source>
</reference>
<organism evidence="7">
    <name type="scientific">Sesamum radiatum</name>
    <name type="common">Black benniseed</name>
    <dbReference type="NCBI Taxonomy" id="300843"/>
    <lineage>
        <taxon>Eukaryota</taxon>
        <taxon>Viridiplantae</taxon>
        <taxon>Streptophyta</taxon>
        <taxon>Embryophyta</taxon>
        <taxon>Tracheophyta</taxon>
        <taxon>Spermatophyta</taxon>
        <taxon>Magnoliopsida</taxon>
        <taxon>eudicotyledons</taxon>
        <taxon>Gunneridae</taxon>
        <taxon>Pentapetalae</taxon>
        <taxon>asterids</taxon>
        <taxon>lamiids</taxon>
        <taxon>Lamiales</taxon>
        <taxon>Pedaliaceae</taxon>
        <taxon>Sesamum</taxon>
    </lineage>
</organism>
<dbReference type="Pfam" id="PF01397">
    <property type="entry name" value="Terpene_synth"/>
    <property type="match status" value="1"/>
</dbReference>
<dbReference type="Pfam" id="PF03936">
    <property type="entry name" value="Terpene_synth_C"/>
    <property type="match status" value="1"/>
</dbReference>
<reference evidence="7" key="2">
    <citation type="journal article" date="2024" name="Plant">
        <title>Genomic evolution and insights into agronomic trait innovations of Sesamum species.</title>
        <authorList>
            <person name="Miao H."/>
            <person name="Wang L."/>
            <person name="Qu L."/>
            <person name="Liu H."/>
            <person name="Sun Y."/>
            <person name="Le M."/>
            <person name="Wang Q."/>
            <person name="Wei S."/>
            <person name="Zheng Y."/>
            <person name="Lin W."/>
            <person name="Duan Y."/>
            <person name="Cao H."/>
            <person name="Xiong S."/>
            <person name="Wang X."/>
            <person name="Wei L."/>
            <person name="Li C."/>
            <person name="Ma Q."/>
            <person name="Ju M."/>
            <person name="Zhao R."/>
            <person name="Li G."/>
            <person name="Mu C."/>
            <person name="Tian Q."/>
            <person name="Mei H."/>
            <person name="Zhang T."/>
            <person name="Gao T."/>
            <person name="Zhang H."/>
        </authorList>
    </citation>
    <scope>NUCLEOTIDE SEQUENCE</scope>
    <source>
        <strain evidence="7">G02</strain>
    </source>
</reference>
<dbReference type="InterPro" id="IPR008949">
    <property type="entry name" value="Isoprenoid_synthase_dom_sf"/>
</dbReference>
<dbReference type="GO" id="GO:0016102">
    <property type="term" value="P:diterpenoid biosynthetic process"/>
    <property type="evidence" value="ECO:0007669"/>
    <property type="project" value="InterPro"/>
</dbReference>
<dbReference type="SUPFAM" id="SSF48239">
    <property type="entry name" value="Terpenoid cyclases/Protein prenyltransferases"/>
    <property type="match status" value="1"/>
</dbReference>
<proteinExistence type="predicted"/>
<dbReference type="PANTHER" id="PTHR31225:SF221">
    <property type="entry name" value="(-)-GERMACRENE D SYNTHASE"/>
    <property type="match status" value="1"/>
</dbReference>
<evidence type="ECO:0000256" key="3">
    <source>
        <dbReference type="ARBA" id="ARBA00022723"/>
    </source>
</evidence>
<dbReference type="EMBL" id="JACGWJ010000009">
    <property type="protein sequence ID" value="KAL0399291.1"/>
    <property type="molecule type" value="Genomic_DNA"/>
</dbReference>
<keyword evidence="4" id="KW-0456">Lyase</keyword>
<feature type="domain" description="Terpene synthase metal-binding" evidence="6">
    <location>
        <begin position="220"/>
        <end position="323"/>
    </location>
</feature>
<evidence type="ECO:0000313" key="7">
    <source>
        <dbReference type="EMBL" id="KAL0399291.1"/>
    </source>
</evidence>
<feature type="domain" description="Terpene synthase N-terminal" evidence="5">
    <location>
        <begin position="5"/>
        <end position="163"/>
    </location>
</feature>
<comment type="cofactor">
    <cofactor evidence="1">
        <name>Mg(2+)</name>
        <dbReference type="ChEBI" id="CHEBI:18420"/>
    </cofactor>
</comment>
<protein>
    <submittedName>
        <fullName evidence="7">Germacrene-D synthase</fullName>
    </submittedName>
</protein>
<accession>A0AAW2T2W2</accession>